<feature type="compositionally biased region" description="Polar residues" evidence="1">
    <location>
        <begin position="75"/>
        <end position="104"/>
    </location>
</feature>
<proteinExistence type="predicted"/>
<feature type="compositionally biased region" description="Low complexity" evidence="1">
    <location>
        <begin position="59"/>
        <end position="72"/>
    </location>
</feature>
<feature type="compositionally biased region" description="Basic and acidic residues" evidence="1">
    <location>
        <begin position="131"/>
        <end position="152"/>
    </location>
</feature>
<accession>A0A4S2N4P7</accession>
<feature type="compositionally biased region" description="Basic and acidic residues" evidence="1">
    <location>
        <begin position="1"/>
        <end position="12"/>
    </location>
</feature>
<sequence>MYDTLVEAHGEDNPVFLSSFMEAATPPPAPKEEKDKNTSSAVGGAETPRSKRRKTDHGSAASSSLAPVASMAGTMGNQQVVKNTPKILSTQPNGIETQSAQDNALTFPLTAPEGPASRRESMGQRGVRNRGARDEDNGSDVEEIRKKQDRSTKGGVRPSGNGTRLLIDSDLSD</sequence>
<dbReference type="Proteomes" id="UP000298138">
    <property type="component" value="Unassembled WGS sequence"/>
</dbReference>
<gene>
    <name evidence="2" type="ORF">EX30DRAFT_338720</name>
</gene>
<dbReference type="InParanoid" id="A0A4S2N4P7"/>
<organism evidence="2 3">
    <name type="scientific">Ascodesmis nigricans</name>
    <dbReference type="NCBI Taxonomy" id="341454"/>
    <lineage>
        <taxon>Eukaryota</taxon>
        <taxon>Fungi</taxon>
        <taxon>Dikarya</taxon>
        <taxon>Ascomycota</taxon>
        <taxon>Pezizomycotina</taxon>
        <taxon>Pezizomycetes</taxon>
        <taxon>Pezizales</taxon>
        <taxon>Ascodesmidaceae</taxon>
        <taxon>Ascodesmis</taxon>
    </lineage>
</organism>
<feature type="region of interest" description="Disordered" evidence="1">
    <location>
        <begin position="1"/>
        <end position="173"/>
    </location>
</feature>
<protein>
    <submittedName>
        <fullName evidence="2">Uncharacterized protein</fullName>
    </submittedName>
</protein>
<dbReference type="EMBL" id="ML220113">
    <property type="protein sequence ID" value="TGZ84161.1"/>
    <property type="molecule type" value="Genomic_DNA"/>
</dbReference>
<keyword evidence="3" id="KW-1185">Reference proteome</keyword>
<name>A0A4S2N4P7_9PEZI</name>
<dbReference type="AlphaFoldDB" id="A0A4S2N4P7"/>
<evidence type="ECO:0000256" key="1">
    <source>
        <dbReference type="SAM" id="MobiDB-lite"/>
    </source>
</evidence>
<reference evidence="2 3" key="1">
    <citation type="submission" date="2019-04" db="EMBL/GenBank/DDBJ databases">
        <title>Comparative genomics and transcriptomics to analyze fruiting body development in filamentous ascomycetes.</title>
        <authorList>
            <consortium name="DOE Joint Genome Institute"/>
            <person name="Lutkenhaus R."/>
            <person name="Traeger S."/>
            <person name="Breuer J."/>
            <person name="Kuo A."/>
            <person name="Lipzen A."/>
            <person name="Pangilinan J."/>
            <person name="Dilworth D."/>
            <person name="Sandor L."/>
            <person name="Poggeler S."/>
            <person name="Barry K."/>
            <person name="Grigoriev I.V."/>
            <person name="Nowrousian M."/>
        </authorList>
    </citation>
    <scope>NUCLEOTIDE SEQUENCE [LARGE SCALE GENOMIC DNA]</scope>
    <source>
        <strain evidence="2 3">CBS 389.68</strain>
    </source>
</reference>
<evidence type="ECO:0000313" key="2">
    <source>
        <dbReference type="EMBL" id="TGZ84161.1"/>
    </source>
</evidence>
<evidence type="ECO:0000313" key="3">
    <source>
        <dbReference type="Proteomes" id="UP000298138"/>
    </source>
</evidence>